<accession>A0AAW2F2P3</accession>
<feature type="region of interest" description="Disordered" evidence="1">
    <location>
        <begin position="1"/>
        <end position="83"/>
    </location>
</feature>
<dbReference type="AlphaFoldDB" id="A0AAW2F2P3"/>
<feature type="compositionally biased region" description="Basic and acidic residues" evidence="1">
    <location>
        <begin position="1"/>
        <end position="11"/>
    </location>
</feature>
<proteinExistence type="predicted"/>
<sequence length="110" mass="12350">MQHHPKGDSHAIAHTPRRPRDSRLQDERSHGGARAGRARIASRKGRQRAEQEGKGEESGGRQGGFSPGAYRSAFRDGTTRPSRSALLYRHVFSEEPRRSSATRRLWDPHA</sequence>
<name>A0AAW2F2P3_9HYME</name>
<gene>
    <name evidence="2" type="ORF">PUN28_014222</name>
</gene>
<comment type="caution">
    <text evidence="2">The sequence shown here is derived from an EMBL/GenBank/DDBJ whole genome shotgun (WGS) entry which is preliminary data.</text>
</comment>
<keyword evidence="3" id="KW-1185">Reference proteome</keyword>
<feature type="compositionally biased region" description="Basic and acidic residues" evidence="1">
    <location>
        <begin position="47"/>
        <end position="59"/>
    </location>
</feature>
<organism evidence="2 3">
    <name type="scientific">Cardiocondyla obscurior</name>
    <dbReference type="NCBI Taxonomy" id="286306"/>
    <lineage>
        <taxon>Eukaryota</taxon>
        <taxon>Metazoa</taxon>
        <taxon>Ecdysozoa</taxon>
        <taxon>Arthropoda</taxon>
        <taxon>Hexapoda</taxon>
        <taxon>Insecta</taxon>
        <taxon>Pterygota</taxon>
        <taxon>Neoptera</taxon>
        <taxon>Endopterygota</taxon>
        <taxon>Hymenoptera</taxon>
        <taxon>Apocrita</taxon>
        <taxon>Aculeata</taxon>
        <taxon>Formicoidea</taxon>
        <taxon>Formicidae</taxon>
        <taxon>Myrmicinae</taxon>
        <taxon>Cardiocondyla</taxon>
    </lineage>
</organism>
<dbReference type="Proteomes" id="UP001430953">
    <property type="component" value="Unassembled WGS sequence"/>
</dbReference>
<reference evidence="2 3" key="1">
    <citation type="submission" date="2023-03" db="EMBL/GenBank/DDBJ databases">
        <title>High recombination rates correlate with genetic variation in Cardiocondyla obscurior ants.</title>
        <authorList>
            <person name="Errbii M."/>
        </authorList>
    </citation>
    <scope>NUCLEOTIDE SEQUENCE [LARGE SCALE GENOMIC DNA]</scope>
    <source>
        <strain evidence="2">Alpha-2009</strain>
        <tissue evidence="2">Whole body</tissue>
    </source>
</reference>
<dbReference type="EMBL" id="JADYXP020000015">
    <property type="protein sequence ID" value="KAL0108971.1"/>
    <property type="molecule type" value="Genomic_DNA"/>
</dbReference>
<evidence type="ECO:0000256" key="1">
    <source>
        <dbReference type="SAM" id="MobiDB-lite"/>
    </source>
</evidence>
<feature type="compositionally biased region" description="Basic residues" evidence="1">
    <location>
        <begin position="36"/>
        <end position="46"/>
    </location>
</feature>
<feature type="compositionally biased region" description="Basic and acidic residues" evidence="1">
    <location>
        <begin position="18"/>
        <end position="30"/>
    </location>
</feature>
<protein>
    <submittedName>
        <fullName evidence="2">Uncharacterized protein</fullName>
    </submittedName>
</protein>
<evidence type="ECO:0000313" key="2">
    <source>
        <dbReference type="EMBL" id="KAL0108971.1"/>
    </source>
</evidence>
<evidence type="ECO:0000313" key="3">
    <source>
        <dbReference type="Proteomes" id="UP001430953"/>
    </source>
</evidence>